<feature type="domain" description="Nudix hydrolase" evidence="3">
    <location>
        <begin position="3"/>
        <end position="132"/>
    </location>
</feature>
<dbReference type="InterPro" id="IPR015797">
    <property type="entry name" value="NUDIX_hydrolase-like_dom_sf"/>
</dbReference>
<dbReference type="STRING" id="2518989.IMCC3088_1094"/>
<evidence type="ECO:0000256" key="1">
    <source>
        <dbReference type="ARBA" id="ARBA00001946"/>
    </source>
</evidence>
<dbReference type="PROSITE" id="PS00893">
    <property type="entry name" value="NUDIX_BOX"/>
    <property type="match status" value="1"/>
</dbReference>
<evidence type="ECO:0000256" key="2">
    <source>
        <dbReference type="ARBA" id="ARBA00022801"/>
    </source>
</evidence>
<proteinExistence type="predicted"/>
<sequence length="150" mass="17026">MSDFRVTVATVVAHEGRFLMVEERDKRSLQMVFNQPAGHLEVGETIIEGAIRETLEETGFVVAPNGVVSIGLYRPENRPDTYCRITLSAVLRTHGSNPELDPDIHQVLWMSREQIEANSAKLRSPMVLDSIERYQRGQIYPLTMLAHYES</sequence>
<dbReference type="GO" id="GO:0016787">
    <property type="term" value="F:hydrolase activity"/>
    <property type="evidence" value="ECO:0007669"/>
    <property type="project" value="UniProtKB-KW"/>
</dbReference>
<comment type="cofactor">
    <cofactor evidence="1">
        <name>Mg(2+)</name>
        <dbReference type="ChEBI" id="CHEBI:18420"/>
    </cofactor>
</comment>
<dbReference type="InterPro" id="IPR000086">
    <property type="entry name" value="NUDIX_hydrolase_dom"/>
</dbReference>
<name>F3L102_9GAMM</name>
<dbReference type="PANTHER" id="PTHR43222">
    <property type="entry name" value="NUDIX HYDROLASE 23"/>
    <property type="match status" value="1"/>
</dbReference>
<dbReference type="SUPFAM" id="SSF55811">
    <property type="entry name" value="Nudix"/>
    <property type="match status" value="1"/>
</dbReference>
<dbReference type="PROSITE" id="PS51462">
    <property type="entry name" value="NUDIX"/>
    <property type="match status" value="1"/>
</dbReference>
<dbReference type="RefSeq" id="WP_009575384.1">
    <property type="nucleotide sequence ID" value="NZ_AEIG01000026.1"/>
</dbReference>
<dbReference type="AlphaFoldDB" id="F3L102"/>
<dbReference type="PANTHER" id="PTHR43222:SF11">
    <property type="entry name" value="PHOSPHATASE NUDJ"/>
    <property type="match status" value="1"/>
</dbReference>
<evidence type="ECO:0000259" key="3">
    <source>
        <dbReference type="PROSITE" id="PS51462"/>
    </source>
</evidence>
<dbReference type="Gene3D" id="3.90.79.10">
    <property type="entry name" value="Nucleoside Triphosphate Pyrophosphohydrolase"/>
    <property type="match status" value="1"/>
</dbReference>
<dbReference type="Proteomes" id="UP000005615">
    <property type="component" value="Unassembled WGS sequence"/>
</dbReference>
<keyword evidence="5" id="KW-1185">Reference proteome</keyword>
<dbReference type="eggNOG" id="COG1051">
    <property type="taxonomic scope" value="Bacteria"/>
</dbReference>
<protein>
    <submittedName>
        <fullName evidence="4">Nudix-like NDP and NTP phosphohydrolase YmfB</fullName>
    </submittedName>
</protein>
<dbReference type="InterPro" id="IPR020084">
    <property type="entry name" value="NUDIX_hydrolase_CS"/>
</dbReference>
<organism evidence="4 5">
    <name type="scientific">Aequoribacter fuscus</name>
    <dbReference type="NCBI Taxonomy" id="2518989"/>
    <lineage>
        <taxon>Bacteria</taxon>
        <taxon>Pseudomonadati</taxon>
        <taxon>Pseudomonadota</taxon>
        <taxon>Gammaproteobacteria</taxon>
        <taxon>Cellvibrionales</taxon>
        <taxon>Halieaceae</taxon>
        <taxon>Aequoribacter</taxon>
    </lineage>
</organism>
<accession>F3L102</accession>
<dbReference type="Pfam" id="PF00293">
    <property type="entry name" value="NUDIX"/>
    <property type="match status" value="1"/>
</dbReference>
<comment type="caution">
    <text evidence="4">The sequence shown here is derived from an EMBL/GenBank/DDBJ whole genome shotgun (WGS) entry which is preliminary data.</text>
</comment>
<keyword evidence="2 4" id="KW-0378">Hydrolase</keyword>
<dbReference type="EMBL" id="AEIG01000026">
    <property type="protein sequence ID" value="EGG29947.1"/>
    <property type="molecule type" value="Genomic_DNA"/>
</dbReference>
<evidence type="ECO:0000313" key="4">
    <source>
        <dbReference type="EMBL" id="EGG29947.1"/>
    </source>
</evidence>
<reference evidence="4 5" key="1">
    <citation type="journal article" date="2011" name="J. Bacteriol.">
        <title>Genome sequence of strain IMCC3088, a proteorhodopsin-containing marine bacterium belonging to the OM60/NOR5 clade.</title>
        <authorList>
            <person name="Jang Y."/>
            <person name="Oh H.M."/>
            <person name="Kang I."/>
            <person name="Lee K."/>
            <person name="Yang S.J."/>
            <person name="Cho J.C."/>
        </authorList>
    </citation>
    <scope>NUCLEOTIDE SEQUENCE [LARGE SCALE GENOMIC DNA]</scope>
    <source>
        <strain evidence="4 5">IMCC3088</strain>
    </source>
</reference>
<gene>
    <name evidence="4" type="ORF">IMCC3088_1094</name>
</gene>
<evidence type="ECO:0000313" key="5">
    <source>
        <dbReference type="Proteomes" id="UP000005615"/>
    </source>
</evidence>